<comment type="subcellular location">
    <subcellularLocation>
        <location evidence="1">Nucleus</location>
    </subcellularLocation>
</comment>
<reference evidence="12 13" key="1">
    <citation type="journal article" date="2017" name="BMC Biol.">
        <title>Genomic innovations, transcriptional plasticity and gene loss underlying the evolution and divergence of two highly polyphagous and invasive Helicoverpa pest species.</title>
        <authorList>
            <person name="Pearce S.L."/>
            <person name="Clarke D.F."/>
            <person name="East P.D."/>
            <person name="Elfekih S."/>
            <person name="Gordon K.H."/>
            <person name="Jermiin L.S."/>
            <person name="McGaughran A."/>
            <person name="Oakeshott J.G."/>
            <person name="Papanikolaou A."/>
            <person name="Perera O.P."/>
            <person name="Rane R.V."/>
            <person name="Richards S."/>
            <person name="Tay W.T."/>
            <person name="Walsh T.K."/>
            <person name="Anderson A."/>
            <person name="Anderson C.J."/>
            <person name="Asgari S."/>
            <person name="Board P.G."/>
            <person name="Bretschneider A."/>
            <person name="Campbell P.M."/>
            <person name="Chertemps T."/>
            <person name="Christeller J.T."/>
            <person name="Coppin C.W."/>
            <person name="Downes S.J."/>
            <person name="Duan G."/>
            <person name="Farnsworth C.A."/>
            <person name="Good R.T."/>
            <person name="Han L.B."/>
            <person name="Han Y.C."/>
            <person name="Hatje K."/>
            <person name="Horne I."/>
            <person name="Huang Y.P."/>
            <person name="Hughes D.S."/>
            <person name="Jacquin-Joly E."/>
            <person name="James W."/>
            <person name="Jhangiani S."/>
            <person name="Kollmar M."/>
            <person name="Kuwar S.S."/>
            <person name="Li S."/>
            <person name="Liu N.Y."/>
            <person name="Maibeche M.T."/>
            <person name="Miller J.R."/>
            <person name="Montagne N."/>
            <person name="Perry T."/>
            <person name="Qu J."/>
            <person name="Song S.V."/>
            <person name="Sutton G.G."/>
            <person name="Vogel H."/>
            <person name="Walenz B.P."/>
            <person name="Xu W."/>
            <person name="Zhang H.J."/>
            <person name="Zou Z."/>
            <person name="Batterham P."/>
            <person name="Edwards O.R."/>
            <person name="Feyereisen R."/>
            <person name="Gibbs R.A."/>
            <person name="Heckel D.G."/>
            <person name="McGrath A."/>
            <person name="Robin C."/>
            <person name="Scherer S.E."/>
            <person name="Worley K.C."/>
            <person name="Wu Y.D."/>
        </authorList>
    </citation>
    <scope>NUCLEOTIDE SEQUENCE [LARGE SCALE GENOMIC DNA]</scope>
    <source>
        <strain evidence="12">Harm_GR_Male_#8</strain>
        <tissue evidence="12">Whole organism</tissue>
    </source>
</reference>
<keyword evidence="4" id="KW-0563">Paired box</keyword>
<feature type="compositionally biased region" description="Basic and acidic residues" evidence="10">
    <location>
        <begin position="295"/>
        <end position="310"/>
    </location>
</feature>
<evidence type="ECO:0000313" key="13">
    <source>
        <dbReference type="Proteomes" id="UP000249218"/>
    </source>
</evidence>
<dbReference type="InterPro" id="IPR043182">
    <property type="entry name" value="PAIRED_DNA-bd_dom"/>
</dbReference>
<keyword evidence="9" id="KW-0539">Nucleus</keyword>
<evidence type="ECO:0000256" key="8">
    <source>
        <dbReference type="ARBA" id="ARBA00023163"/>
    </source>
</evidence>
<comment type="similarity">
    <text evidence="2">Belongs to the paired homeobox family.</text>
</comment>
<feature type="domain" description="Paired" evidence="11">
    <location>
        <begin position="25"/>
        <end position="148"/>
    </location>
</feature>
<protein>
    <recommendedName>
        <fullName evidence="11">Paired domain-containing protein</fullName>
    </recommendedName>
</protein>
<dbReference type="GO" id="GO:0007365">
    <property type="term" value="P:periodic partitioning"/>
    <property type="evidence" value="ECO:0007669"/>
    <property type="project" value="UniProtKB-ARBA"/>
</dbReference>
<dbReference type="FunFam" id="1.10.10.10:FF:000031">
    <property type="entry name" value="Paired box protein Pax-7"/>
    <property type="match status" value="1"/>
</dbReference>
<dbReference type="GO" id="GO:0000981">
    <property type="term" value="F:DNA-binding transcription factor activity, RNA polymerase II-specific"/>
    <property type="evidence" value="ECO:0007669"/>
    <property type="project" value="TreeGrafter"/>
</dbReference>
<dbReference type="InterPro" id="IPR036388">
    <property type="entry name" value="WH-like_DNA-bd_sf"/>
</dbReference>
<evidence type="ECO:0000256" key="9">
    <source>
        <dbReference type="ARBA" id="ARBA00023242"/>
    </source>
</evidence>
<evidence type="ECO:0000256" key="10">
    <source>
        <dbReference type="SAM" id="MobiDB-lite"/>
    </source>
</evidence>
<dbReference type="SMART" id="SM00351">
    <property type="entry name" value="PAX"/>
    <property type="match status" value="1"/>
</dbReference>
<dbReference type="InterPro" id="IPR009057">
    <property type="entry name" value="Homeodomain-like_sf"/>
</dbReference>
<name>A0A2W1BFK5_HELAM</name>
<evidence type="ECO:0000259" key="11">
    <source>
        <dbReference type="PROSITE" id="PS51057"/>
    </source>
</evidence>
<keyword evidence="6" id="KW-0238">DNA-binding</keyword>
<dbReference type="PROSITE" id="PS00034">
    <property type="entry name" value="PAIRED_1"/>
    <property type="match status" value="1"/>
</dbReference>
<dbReference type="PANTHER" id="PTHR45636">
    <property type="entry name" value="PAIRED BOX PROTEIN PAX-6-RELATED-RELATED"/>
    <property type="match status" value="1"/>
</dbReference>
<dbReference type="PANTHER" id="PTHR45636:SF3">
    <property type="entry name" value="PROTEIN GOOSEBERRY-RELATED"/>
    <property type="match status" value="1"/>
</dbReference>
<dbReference type="EMBL" id="KZ150082">
    <property type="protein sequence ID" value="PZC73852.1"/>
    <property type="molecule type" value="Genomic_DNA"/>
</dbReference>
<dbReference type="GO" id="GO:0000978">
    <property type="term" value="F:RNA polymerase II cis-regulatory region sequence-specific DNA binding"/>
    <property type="evidence" value="ECO:0007669"/>
    <property type="project" value="TreeGrafter"/>
</dbReference>
<evidence type="ECO:0000256" key="4">
    <source>
        <dbReference type="ARBA" id="ARBA00022724"/>
    </source>
</evidence>
<gene>
    <name evidence="12" type="primary">HaOG208729</name>
    <name evidence="12" type="ORF">B5X24_HaOG208729</name>
</gene>
<evidence type="ECO:0000256" key="5">
    <source>
        <dbReference type="ARBA" id="ARBA00023015"/>
    </source>
</evidence>
<dbReference type="PROSITE" id="PS51057">
    <property type="entry name" value="PAIRED_2"/>
    <property type="match status" value="1"/>
</dbReference>
<dbReference type="OrthoDB" id="3225452at2759"/>
<evidence type="ECO:0000256" key="6">
    <source>
        <dbReference type="ARBA" id="ARBA00023125"/>
    </source>
</evidence>
<dbReference type="InterPro" id="IPR001523">
    <property type="entry name" value="Paired_dom"/>
</dbReference>
<dbReference type="Gene3D" id="1.10.10.10">
    <property type="entry name" value="Winged helix-like DNA-binding domain superfamily/Winged helix DNA-binding domain"/>
    <property type="match status" value="2"/>
</dbReference>
<keyword evidence="13" id="KW-1185">Reference proteome</keyword>
<evidence type="ECO:0000256" key="2">
    <source>
        <dbReference type="ARBA" id="ARBA00005733"/>
    </source>
</evidence>
<dbReference type="Pfam" id="PF00292">
    <property type="entry name" value="PAX"/>
    <property type="match status" value="1"/>
</dbReference>
<evidence type="ECO:0000256" key="1">
    <source>
        <dbReference type="ARBA" id="ARBA00004123"/>
    </source>
</evidence>
<feature type="region of interest" description="Disordered" evidence="10">
    <location>
        <begin position="295"/>
        <end position="318"/>
    </location>
</feature>
<evidence type="ECO:0000256" key="3">
    <source>
        <dbReference type="ARBA" id="ARBA00022473"/>
    </source>
</evidence>
<proteinExistence type="inferred from homology"/>
<dbReference type="InterPro" id="IPR043565">
    <property type="entry name" value="PAX_fam"/>
</dbReference>
<keyword evidence="7" id="KW-0371">Homeobox</keyword>
<keyword evidence="5" id="KW-0805">Transcription regulation</keyword>
<dbReference type="PRINTS" id="PR00027">
    <property type="entry name" value="PAIREDBOX"/>
</dbReference>
<dbReference type="SUPFAM" id="SSF46689">
    <property type="entry name" value="Homeodomain-like"/>
    <property type="match status" value="1"/>
</dbReference>
<dbReference type="Proteomes" id="UP000249218">
    <property type="component" value="Unassembled WGS sequence"/>
</dbReference>
<evidence type="ECO:0000256" key="7">
    <source>
        <dbReference type="ARBA" id="ARBA00023155"/>
    </source>
</evidence>
<sequence>MDYTTGTTSSMNNMRPIFGAYAFQGQGRVNQLGGLFINGRPLPNHIRLKIVEMAAAGVRPCVISRQLRVSHGCVSKILNRYQETGSIRPGVIGGSKPRVATPEVEARIEELKRQNPGIFSWEIREKLIKEGVSDPPSISSISRLLRGGARDPDGKKDYSIDGILGGIGGYSAIPMPQIPCPYPAGEIPSLSQHHPQHPDAAWHHQKYANYNQLMAQSQHLNQAFQNAAFPSTSGSTFGHLVPGGNPPPHSQLLDSGIPRNDYARYPSSDIYNKPINYLPKEAEVEDKVNSDEVIEPREDAFEKPPGDEYSKTLPNNEYPKVPADYSKVSVDPSAPSNWSPSHNSLNMSLAGLSSEYKYMNDPYSFPNVSDPLSQHNYPNPPNAANKYWI</sequence>
<keyword evidence="8" id="KW-0804">Transcription</keyword>
<accession>A0A2W1BFK5</accession>
<organism evidence="12 13">
    <name type="scientific">Helicoverpa armigera</name>
    <name type="common">Cotton bollworm</name>
    <name type="synonym">Heliothis armigera</name>
    <dbReference type="NCBI Taxonomy" id="29058"/>
    <lineage>
        <taxon>Eukaryota</taxon>
        <taxon>Metazoa</taxon>
        <taxon>Ecdysozoa</taxon>
        <taxon>Arthropoda</taxon>
        <taxon>Hexapoda</taxon>
        <taxon>Insecta</taxon>
        <taxon>Pterygota</taxon>
        <taxon>Neoptera</taxon>
        <taxon>Endopterygota</taxon>
        <taxon>Lepidoptera</taxon>
        <taxon>Glossata</taxon>
        <taxon>Ditrysia</taxon>
        <taxon>Noctuoidea</taxon>
        <taxon>Noctuidae</taxon>
        <taxon>Heliothinae</taxon>
        <taxon>Helicoverpa</taxon>
    </lineage>
</organism>
<dbReference type="AlphaFoldDB" id="A0A2W1BFK5"/>
<evidence type="ECO:0000313" key="12">
    <source>
        <dbReference type="EMBL" id="PZC73852.1"/>
    </source>
</evidence>
<dbReference type="GO" id="GO:0005634">
    <property type="term" value="C:nucleus"/>
    <property type="evidence" value="ECO:0007669"/>
    <property type="project" value="UniProtKB-SubCell"/>
</dbReference>
<keyword evidence="3" id="KW-0217">Developmental protein</keyword>